<dbReference type="InParanoid" id="K1VN71"/>
<feature type="compositionally biased region" description="Low complexity" evidence="1">
    <location>
        <begin position="200"/>
        <end position="218"/>
    </location>
</feature>
<dbReference type="AlphaFoldDB" id="K1VN71"/>
<proteinExistence type="predicted"/>
<reference evidence="3 4" key="1">
    <citation type="journal article" date="2012" name="Eukaryot. Cell">
        <title>Genome sequence of the Trichosporon asahii environmental strain CBS 8904.</title>
        <authorList>
            <person name="Yang R.Y."/>
            <person name="Li H.T."/>
            <person name="Zhu H."/>
            <person name="Zhou G.P."/>
            <person name="Wang M."/>
            <person name="Wang L."/>
        </authorList>
    </citation>
    <scope>NUCLEOTIDE SEQUENCE [LARGE SCALE GENOMIC DNA]</scope>
    <source>
        <strain evidence="3 4">CBS 8904</strain>
    </source>
</reference>
<name>K1VN71_TRIAC</name>
<dbReference type="Gene3D" id="4.10.280.10">
    <property type="entry name" value="Helix-loop-helix DNA-binding domain"/>
    <property type="match status" value="1"/>
</dbReference>
<dbReference type="PANTHER" id="PTHR46266:SF4">
    <property type="entry name" value="TRANSCRIPTION FACTOR TT8"/>
    <property type="match status" value="1"/>
</dbReference>
<evidence type="ECO:0000259" key="2">
    <source>
        <dbReference type="PROSITE" id="PS50888"/>
    </source>
</evidence>
<organism evidence="3 4">
    <name type="scientific">Trichosporon asahii var. asahii (strain CBS 8904)</name>
    <name type="common">Yeast</name>
    <dbReference type="NCBI Taxonomy" id="1220162"/>
    <lineage>
        <taxon>Eukaryota</taxon>
        <taxon>Fungi</taxon>
        <taxon>Dikarya</taxon>
        <taxon>Basidiomycota</taxon>
        <taxon>Agaricomycotina</taxon>
        <taxon>Tremellomycetes</taxon>
        <taxon>Trichosporonales</taxon>
        <taxon>Trichosporonaceae</taxon>
        <taxon>Trichosporon</taxon>
    </lineage>
</organism>
<feature type="compositionally biased region" description="Basic and acidic residues" evidence="1">
    <location>
        <begin position="34"/>
        <end position="55"/>
    </location>
</feature>
<dbReference type="InterPro" id="IPR036638">
    <property type="entry name" value="HLH_DNA-bd_sf"/>
</dbReference>
<evidence type="ECO:0000313" key="4">
    <source>
        <dbReference type="Proteomes" id="UP000006757"/>
    </source>
</evidence>
<dbReference type="OrthoDB" id="690068at2759"/>
<keyword evidence="4" id="KW-1185">Reference proteome</keyword>
<dbReference type="SUPFAM" id="SSF47459">
    <property type="entry name" value="HLH, helix-loop-helix DNA-binding domain"/>
    <property type="match status" value="1"/>
</dbReference>
<feature type="compositionally biased region" description="Basic and acidic residues" evidence="1">
    <location>
        <begin position="66"/>
        <end position="81"/>
    </location>
</feature>
<accession>K1VN71</accession>
<feature type="region of interest" description="Disordered" evidence="1">
    <location>
        <begin position="20"/>
        <end position="128"/>
    </location>
</feature>
<dbReference type="eggNOG" id="KOG4304">
    <property type="taxonomic scope" value="Eukaryota"/>
</dbReference>
<dbReference type="EMBL" id="AMBO01000297">
    <property type="protein sequence ID" value="EKD02096.1"/>
    <property type="molecule type" value="Genomic_DNA"/>
</dbReference>
<dbReference type="PANTHER" id="PTHR46266">
    <property type="entry name" value="TRANSCRIPTION FACTOR TT8"/>
    <property type="match status" value="1"/>
</dbReference>
<feature type="region of interest" description="Disordered" evidence="1">
    <location>
        <begin position="199"/>
        <end position="221"/>
    </location>
</feature>
<dbReference type="PROSITE" id="PS50888">
    <property type="entry name" value="BHLH"/>
    <property type="match status" value="1"/>
</dbReference>
<dbReference type="HOGENOM" id="CLU_940686_0_0_1"/>
<dbReference type="Proteomes" id="UP000006757">
    <property type="component" value="Unassembled WGS sequence"/>
</dbReference>
<dbReference type="GO" id="GO:0046983">
    <property type="term" value="F:protein dimerization activity"/>
    <property type="evidence" value="ECO:0007669"/>
    <property type="project" value="InterPro"/>
</dbReference>
<dbReference type="InterPro" id="IPR011598">
    <property type="entry name" value="bHLH_dom"/>
</dbReference>
<gene>
    <name evidence="3" type="ORF">A1Q2_03598</name>
</gene>
<protein>
    <recommendedName>
        <fullName evidence="2">BHLH domain-containing protein</fullName>
    </recommendedName>
</protein>
<comment type="caution">
    <text evidence="3">The sequence shown here is derived from an EMBL/GenBank/DDBJ whole genome shotgun (WGS) entry which is preliminary data.</text>
</comment>
<feature type="domain" description="BHLH" evidence="2">
    <location>
        <begin position="130"/>
        <end position="187"/>
    </location>
</feature>
<sequence length="296" mass="33076">MSQVATAPVWTTSSLSQYSLKPLPLRVSYPPSPEPERDHRDLRDHRDYRYYEYDRSMPPPPIPTKRKYEGEEPARSSRSPESDEDSEYNPRSRGAASSKSKRPPPPSATKTPAGKVTTGPNGRPMSREALRKANHSLIERRRREKINFALGELREMVPGLGGDGPGGKGGEFKLEVLERTVVHMRELKAQVAELERAMRSRTTSHSASHSMASTNNAARTPHDTLECSSAVVPRASCPAYHLASELSVPSELSWEWEWEWEVPFVLPPNFEPEDLRSLATSSIVQAELPPPSFPIS</sequence>
<evidence type="ECO:0000256" key="1">
    <source>
        <dbReference type="SAM" id="MobiDB-lite"/>
    </source>
</evidence>
<dbReference type="STRING" id="1220162.K1VN71"/>
<dbReference type="Pfam" id="PF00010">
    <property type="entry name" value="HLH"/>
    <property type="match status" value="1"/>
</dbReference>
<evidence type="ECO:0000313" key="3">
    <source>
        <dbReference type="EMBL" id="EKD02096.1"/>
    </source>
</evidence>
<dbReference type="SMART" id="SM00353">
    <property type="entry name" value="HLH"/>
    <property type="match status" value="1"/>
</dbReference>